<evidence type="ECO:0000313" key="1">
    <source>
        <dbReference type="EMBL" id="TMM62517.1"/>
    </source>
</evidence>
<sequence length="64" mass="7266">MSTSDDFRFSSHHLLIELDAATNHLMMLVVAKEVSGTRWDEAALRQKLAYEAWAALLYSSKNQP</sequence>
<evidence type="ECO:0000313" key="2">
    <source>
        <dbReference type="Proteomes" id="UP000310095"/>
    </source>
</evidence>
<dbReference type="EMBL" id="VAVY01000003">
    <property type="protein sequence ID" value="TMM62517.1"/>
    <property type="molecule type" value="Genomic_DNA"/>
</dbReference>
<accession>A0ABY2VK30</accession>
<gene>
    <name evidence="1" type="ORF">FEF10_20720</name>
</gene>
<reference evidence="1 2" key="1">
    <citation type="submission" date="2019-05" db="EMBL/GenBank/DDBJ databases">
        <title>Identification and Biocontrol Activity Analysis of Biocontrol Strain PF-1 Based on Genome-wide Data.</title>
        <authorList>
            <person name="Qi J."/>
        </authorList>
    </citation>
    <scope>NUCLEOTIDE SEQUENCE [LARGE SCALE GENOMIC DNA]</scope>
    <source>
        <strain evidence="1 2">PF-1</strain>
    </source>
</reference>
<dbReference type="RefSeq" id="WP_041774441.1">
    <property type="nucleotide sequence ID" value="NZ_CP022097.2"/>
</dbReference>
<organism evidence="1 2">
    <name type="scientific">Pseudomonas protegens</name>
    <dbReference type="NCBI Taxonomy" id="380021"/>
    <lineage>
        <taxon>Bacteria</taxon>
        <taxon>Pseudomonadati</taxon>
        <taxon>Pseudomonadota</taxon>
        <taxon>Gammaproteobacteria</taxon>
        <taxon>Pseudomonadales</taxon>
        <taxon>Pseudomonadaceae</taxon>
        <taxon>Pseudomonas</taxon>
    </lineage>
</organism>
<name>A0ABY2VK30_9PSED</name>
<comment type="caution">
    <text evidence="1">The sequence shown here is derived from an EMBL/GenBank/DDBJ whole genome shotgun (WGS) entry which is preliminary data.</text>
</comment>
<protein>
    <submittedName>
        <fullName evidence="1">Uncharacterized protein</fullName>
    </submittedName>
</protein>
<dbReference type="Proteomes" id="UP000310095">
    <property type="component" value="Unassembled WGS sequence"/>
</dbReference>
<proteinExistence type="predicted"/>
<keyword evidence="2" id="KW-1185">Reference proteome</keyword>